<comment type="function">
    <text evidence="5">Modulates RecA activity.</text>
</comment>
<sequence>MSPRAEEQERSPEEWQAHAKSLCLRWLAMRAHTRDELRTKLESKGIPTPISDAVLERFAEVKLIDDAEFAQAWVRSRHQYAGKGKRAIANELRRKGVDDEDAQHALGTISDDDERDRARELVDKRLRASAPVDWSDPREKQRAIQRLVGMLARRGYGPSISYNVVTEALPLHGGTSDGLLDEPY</sequence>
<evidence type="ECO:0000256" key="1">
    <source>
        <dbReference type="ARBA" id="ARBA00004496"/>
    </source>
</evidence>
<dbReference type="Proteomes" id="UP000642993">
    <property type="component" value="Unassembled WGS sequence"/>
</dbReference>
<feature type="domain" description="RecX first three-helical" evidence="7">
    <location>
        <begin position="19"/>
        <end position="57"/>
    </location>
</feature>
<organism evidence="8 9">
    <name type="scientific">Lolliginicoccus lacisalsi</name>
    <dbReference type="NCBI Taxonomy" id="2742202"/>
    <lineage>
        <taxon>Bacteria</taxon>
        <taxon>Bacillati</taxon>
        <taxon>Actinomycetota</taxon>
        <taxon>Actinomycetes</taxon>
        <taxon>Mycobacteriales</taxon>
        <taxon>Hoyosellaceae</taxon>
        <taxon>Lolliginicoccus</taxon>
    </lineage>
</organism>
<evidence type="ECO:0000256" key="4">
    <source>
        <dbReference type="ARBA" id="ARBA00022490"/>
    </source>
</evidence>
<dbReference type="InterPro" id="IPR003783">
    <property type="entry name" value="Regulatory_RecX"/>
</dbReference>
<dbReference type="InterPro" id="IPR053926">
    <property type="entry name" value="RecX_HTH_1st"/>
</dbReference>
<comment type="subcellular location">
    <subcellularLocation>
        <location evidence="1 5">Cytoplasm</location>
    </subcellularLocation>
</comment>
<evidence type="ECO:0000256" key="5">
    <source>
        <dbReference type="HAMAP-Rule" id="MF_01114"/>
    </source>
</evidence>
<dbReference type="GO" id="GO:0005737">
    <property type="term" value="C:cytoplasm"/>
    <property type="evidence" value="ECO:0007669"/>
    <property type="project" value="UniProtKB-SubCell"/>
</dbReference>
<comment type="similarity">
    <text evidence="2 5">Belongs to the RecX family.</text>
</comment>
<dbReference type="InterPro" id="IPR053924">
    <property type="entry name" value="RecX_HTH_2nd"/>
</dbReference>
<comment type="caution">
    <text evidence="8">The sequence shown here is derived from an EMBL/GenBank/DDBJ whole genome shotgun (WGS) entry which is preliminary data.</text>
</comment>
<dbReference type="Pfam" id="PF21982">
    <property type="entry name" value="RecX_HTH1"/>
    <property type="match status" value="1"/>
</dbReference>
<proteinExistence type="inferred from homology"/>
<keyword evidence="9" id="KW-1185">Reference proteome</keyword>
<dbReference type="PANTHER" id="PTHR33602:SF1">
    <property type="entry name" value="REGULATORY PROTEIN RECX FAMILY PROTEIN"/>
    <property type="match status" value="1"/>
</dbReference>
<protein>
    <recommendedName>
        <fullName evidence="3 5">Regulatory protein RecX</fullName>
    </recommendedName>
</protein>
<evidence type="ECO:0000259" key="7">
    <source>
        <dbReference type="Pfam" id="PF21982"/>
    </source>
</evidence>
<dbReference type="EMBL" id="JACYWE010000001">
    <property type="protein sequence ID" value="MBD8505416.1"/>
    <property type="molecule type" value="Genomic_DNA"/>
</dbReference>
<dbReference type="InterPro" id="IPR036388">
    <property type="entry name" value="WH-like_DNA-bd_sf"/>
</dbReference>
<accession>A0A927PLH8</accession>
<dbReference type="PANTHER" id="PTHR33602">
    <property type="entry name" value="REGULATORY PROTEIN RECX FAMILY PROTEIN"/>
    <property type="match status" value="1"/>
</dbReference>
<evidence type="ECO:0000259" key="6">
    <source>
        <dbReference type="Pfam" id="PF02631"/>
    </source>
</evidence>
<keyword evidence="4 5" id="KW-0963">Cytoplasm</keyword>
<evidence type="ECO:0000313" key="9">
    <source>
        <dbReference type="Proteomes" id="UP000642993"/>
    </source>
</evidence>
<evidence type="ECO:0000256" key="2">
    <source>
        <dbReference type="ARBA" id="ARBA00009695"/>
    </source>
</evidence>
<feature type="domain" description="RecX second three-helical" evidence="6">
    <location>
        <begin position="65"/>
        <end position="106"/>
    </location>
</feature>
<evidence type="ECO:0000313" key="8">
    <source>
        <dbReference type="EMBL" id="MBD8505416.1"/>
    </source>
</evidence>
<dbReference type="Pfam" id="PF02631">
    <property type="entry name" value="RecX_HTH2"/>
    <property type="match status" value="1"/>
</dbReference>
<dbReference type="RefSeq" id="WP_192037856.1">
    <property type="nucleotide sequence ID" value="NZ_JACYWE010000001.1"/>
</dbReference>
<dbReference type="Gene3D" id="1.10.10.10">
    <property type="entry name" value="Winged helix-like DNA-binding domain superfamily/Winged helix DNA-binding domain"/>
    <property type="match status" value="2"/>
</dbReference>
<reference evidence="8" key="1">
    <citation type="submission" date="2020-09" db="EMBL/GenBank/DDBJ databases">
        <title>Hoyosella lacisalsi sp. nov., a halotolerant actinobacterium isolated from soil of Lake Gudzhirganskoe.</title>
        <authorList>
            <person name="Yang Q."/>
            <person name="Guo P.Y."/>
            <person name="Liu S.W."/>
            <person name="Li F.N."/>
            <person name="Sun C.H."/>
        </authorList>
    </citation>
    <scope>NUCLEOTIDE SEQUENCE</scope>
    <source>
        <strain evidence="8">G463</strain>
    </source>
</reference>
<gene>
    <name evidence="5" type="primary">recX</name>
    <name evidence="8" type="ORF">HT102_02790</name>
</gene>
<dbReference type="GO" id="GO:0006282">
    <property type="term" value="P:regulation of DNA repair"/>
    <property type="evidence" value="ECO:0007669"/>
    <property type="project" value="UniProtKB-UniRule"/>
</dbReference>
<dbReference type="AlphaFoldDB" id="A0A927PLH8"/>
<name>A0A927PLH8_9ACTN</name>
<dbReference type="HAMAP" id="MF_01114">
    <property type="entry name" value="RecX"/>
    <property type="match status" value="1"/>
</dbReference>
<evidence type="ECO:0000256" key="3">
    <source>
        <dbReference type="ARBA" id="ARBA00018111"/>
    </source>
</evidence>